<organism evidence="5 6">
    <name type="scientific">Pseudalkalibacillus berkeleyi</name>
    <dbReference type="NCBI Taxonomy" id="1069813"/>
    <lineage>
        <taxon>Bacteria</taxon>
        <taxon>Bacillati</taxon>
        <taxon>Bacillota</taxon>
        <taxon>Bacilli</taxon>
        <taxon>Bacillales</taxon>
        <taxon>Fictibacillaceae</taxon>
        <taxon>Pseudalkalibacillus</taxon>
    </lineage>
</organism>
<dbReference type="Proteomes" id="UP001649381">
    <property type="component" value="Unassembled WGS sequence"/>
</dbReference>
<accession>A0ABS9H0T0</accession>
<dbReference type="PANTHER" id="PTHR22550:SF5">
    <property type="entry name" value="LEUCINE ZIPPER PROTEIN 4"/>
    <property type="match status" value="1"/>
</dbReference>
<feature type="compositionally biased region" description="Polar residues" evidence="3">
    <location>
        <begin position="13"/>
        <end position="27"/>
    </location>
</feature>
<dbReference type="Pfam" id="PF03323">
    <property type="entry name" value="GerA"/>
    <property type="match status" value="1"/>
</dbReference>
<keyword evidence="4" id="KW-0812">Transmembrane</keyword>
<evidence type="ECO:0000256" key="2">
    <source>
        <dbReference type="ARBA" id="ARBA00023136"/>
    </source>
</evidence>
<dbReference type="InterPro" id="IPR004995">
    <property type="entry name" value="Spore_Ger"/>
</dbReference>
<reference evidence="5 6" key="1">
    <citation type="submission" date="2022-01" db="EMBL/GenBank/DDBJ databases">
        <title>Alkalihalobacillus sp. EGI L200015, a novel bacterium isolated from a salt lake sediment.</title>
        <authorList>
            <person name="Gao L."/>
            <person name="Fang B.-Z."/>
            <person name="Li W.-J."/>
        </authorList>
    </citation>
    <scope>NUCLEOTIDE SEQUENCE [LARGE SCALE GENOMIC DNA]</scope>
    <source>
        <strain evidence="5 6">KCTC 12718</strain>
    </source>
</reference>
<comment type="similarity">
    <text evidence="1">Belongs to the GerABKA family.</text>
</comment>
<name>A0ABS9H0T0_9BACL</name>
<feature type="transmembrane region" description="Helical" evidence="4">
    <location>
        <begin position="404"/>
        <end position="423"/>
    </location>
</feature>
<sequence>MGFFRKRFDRQNKPNTPTKLPTSPIEQVSRSLKENIDAVRTSLGNSDDIIIRQFQINHRVDAAIVFVDGLADRQSLQEFILKVMMYDQEPSEVKFDKKHYLNDLKKQAISVGEVHDETDFKKTLNDILSGETAIFVDGYQTAIIASTRGWEHREVAEPTTQNVIRGPKEAFTENIRTNTSLIRRKIKDPDLRIETQVLGKHTHTEVSIISIDSITNPKVLEEVRERIKQIDIDGILESAYVEELIEDKTSSPFPTVFNSERPDVVAAALLEGRVAIIVDGTPFVLIAPALFIHFFQSPEDYYERSFFGIIRILRFLAFFAALLVPSLYIALTTFHQEMIPTQLLIDLAAQRDGIPFPALIEALIMEVTFEILREAGIRMPRAVGQAISIVGALVLGQAAVQAGLVSPTMVIVVSITAISNFVFPSYDMAISVRILRFGFMIFAATFGLFGIAVGLFILLLHLCSLRSFGMPYMSPMAPLSLIDQKDAVFRFPRKMLITRPRLISQMNTTKQTDHHSALGRSKK</sequence>
<dbReference type="RefSeq" id="WP_236333453.1">
    <property type="nucleotide sequence ID" value="NZ_JAKIJS010000001.1"/>
</dbReference>
<feature type="region of interest" description="Disordered" evidence="3">
    <location>
        <begin position="1"/>
        <end position="27"/>
    </location>
</feature>
<dbReference type="InterPro" id="IPR050768">
    <property type="entry name" value="UPF0353/GerABKA_families"/>
</dbReference>
<feature type="transmembrane region" description="Helical" evidence="4">
    <location>
        <begin position="312"/>
        <end position="334"/>
    </location>
</feature>
<dbReference type="PANTHER" id="PTHR22550">
    <property type="entry name" value="SPORE GERMINATION PROTEIN"/>
    <property type="match status" value="1"/>
</dbReference>
<feature type="transmembrane region" description="Helical" evidence="4">
    <location>
        <begin position="435"/>
        <end position="462"/>
    </location>
</feature>
<evidence type="ECO:0000256" key="3">
    <source>
        <dbReference type="SAM" id="MobiDB-lite"/>
    </source>
</evidence>
<evidence type="ECO:0000313" key="6">
    <source>
        <dbReference type="Proteomes" id="UP001649381"/>
    </source>
</evidence>
<keyword evidence="6" id="KW-1185">Reference proteome</keyword>
<evidence type="ECO:0000313" key="5">
    <source>
        <dbReference type="EMBL" id="MCF6137671.1"/>
    </source>
</evidence>
<gene>
    <name evidence="5" type="ORF">L2716_08005</name>
</gene>
<dbReference type="EMBL" id="JAKIJS010000001">
    <property type="protein sequence ID" value="MCF6137671.1"/>
    <property type="molecule type" value="Genomic_DNA"/>
</dbReference>
<keyword evidence="2 4" id="KW-0472">Membrane</keyword>
<evidence type="ECO:0000256" key="4">
    <source>
        <dbReference type="SAM" id="Phobius"/>
    </source>
</evidence>
<protein>
    <submittedName>
        <fullName evidence="5">Spore germination protein</fullName>
    </submittedName>
</protein>
<comment type="caution">
    <text evidence="5">The sequence shown here is derived from an EMBL/GenBank/DDBJ whole genome shotgun (WGS) entry which is preliminary data.</text>
</comment>
<keyword evidence="4" id="KW-1133">Transmembrane helix</keyword>
<proteinExistence type="inferred from homology"/>
<dbReference type="PIRSF" id="PIRSF005690">
    <property type="entry name" value="GerBA"/>
    <property type="match status" value="1"/>
</dbReference>
<evidence type="ECO:0000256" key="1">
    <source>
        <dbReference type="ARBA" id="ARBA00005278"/>
    </source>
</evidence>